<evidence type="ECO:0000259" key="1">
    <source>
        <dbReference type="PROSITE" id="PS51071"/>
    </source>
</evidence>
<sequence>MSKISSPYGLGVLLYAFLNRTELNSPYYTVAKYILTHMDELQNVAIKDLANKTHVSTATISRFCKEIGLQSFAELREVINHRQQATEPHYEFEPVEENQPLVAGYLGAVKSDIDQLMRKIDLAKLEHLIDEIHHYQDVATFGAMHMETVSLLLQNNLFRCKKIIETRLDPRKQVELMENTQQELLVIIFSLSGNYVREYFADISQKEQVKIYVITMNPEIEKLKYVEEVILLPEGADSFSAHPLDSLLIVQLITLLYYEKYVK</sequence>
<evidence type="ECO:0000313" key="3">
    <source>
        <dbReference type="Proteomes" id="UP000013782"/>
    </source>
</evidence>
<dbReference type="eggNOG" id="COG1737">
    <property type="taxonomic scope" value="Bacteria"/>
</dbReference>
<dbReference type="InterPro" id="IPR000281">
    <property type="entry name" value="HTH_RpiR"/>
</dbReference>
<name>R2QFE9_9ENTE</name>
<dbReference type="Proteomes" id="UP000013782">
    <property type="component" value="Unassembled WGS sequence"/>
</dbReference>
<comment type="caution">
    <text evidence="2">The sequence shown here is derived from an EMBL/GenBank/DDBJ whole genome shotgun (WGS) entry which is preliminary data.</text>
</comment>
<dbReference type="GO" id="GO:1901135">
    <property type="term" value="P:carbohydrate derivative metabolic process"/>
    <property type="evidence" value="ECO:0007669"/>
    <property type="project" value="InterPro"/>
</dbReference>
<dbReference type="AlphaFoldDB" id="R2QFE9"/>
<dbReference type="GO" id="GO:0003677">
    <property type="term" value="F:DNA binding"/>
    <property type="evidence" value="ECO:0007669"/>
    <property type="project" value="InterPro"/>
</dbReference>
<dbReference type="Gene3D" id="1.10.10.10">
    <property type="entry name" value="Winged helix-like DNA-binding domain superfamily/Winged helix DNA-binding domain"/>
    <property type="match status" value="1"/>
</dbReference>
<dbReference type="InterPro" id="IPR036388">
    <property type="entry name" value="WH-like_DNA-bd_sf"/>
</dbReference>
<dbReference type="HOGENOM" id="CLU_055769_6_1_9"/>
<feature type="domain" description="HTH rpiR-type" evidence="1">
    <location>
        <begin position="10"/>
        <end position="86"/>
    </location>
</feature>
<gene>
    <name evidence="2" type="ORF">UAU_01199</name>
</gene>
<dbReference type="GO" id="GO:0003700">
    <property type="term" value="F:DNA-binding transcription factor activity"/>
    <property type="evidence" value="ECO:0007669"/>
    <property type="project" value="InterPro"/>
</dbReference>
<dbReference type="GO" id="GO:0097367">
    <property type="term" value="F:carbohydrate derivative binding"/>
    <property type="evidence" value="ECO:0007669"/>
    <property type="project" value="InterPro"/>
</dbReference>
<dbReference type="PROSITE" id="PS51071">
    <property type="entry name" value="HTH_RPIR"/>
    <property type="match status" value="1"/>
</dbReference>
<dbReference type="PATRIC" id="fig|1158607.3.peg.1182"/>
<dbReference type="OrthoDB" id="3684496at2"/>
<dbReference type="SUPFAM" id="SSF53697">
    <property type="entry name" value="SIS domain"/>
    <property type="match status" value="1"/>
</dbReference>
<dbReference type="InterPro" id="IPR009057">
    <property type="entry name" value="Homeodomain-like_sf"/>
</dbReference>
<dbReference type="EMBL" id="AJAQ01000011">
    <property type="protein sequence ID" value="EOH95237.1"/>
    <property type="molecule type" value="Genomic_DNA"/>
</dbReference>
<keyword evidence="3" id="KW-1185">Reference proteome</keyword>
<dbReference type="SUPFAM" id="SSF46689">
    <property type="entry name" value="Homeodomain-like"/>
    <property type="match status" value="1"/>
</dbReference>
<dbReference type="Pfam" id="PF01418">
    <property type="entry name" value="HTH_6"/>
    <property type="match status" value="1"/>
</dbReference>
<proteinExistence type="predicted"/>
<evidence type="ECO:0000313" key="2">
    <source>
        <dbReference type="EMBL" id="EOH95237.1"/>
    </source>
</evidence>
<dbReference type="PANTHER" id="PTHR30514">
    <property type="entry name" value="GLUCOKINASE"/>
    <property type="match status" value="1"/>
</dbReference>
<dbReference type="PANTHER" id="PTHR30514:SF1">
    <property type="entry name" value="HTH-TYPE TRANSCRIPTIONAL REGULATOR HEXR-RELATED"/>
    <property type="match status" value="1"/>
</dbReference>
<protein>
    <recommendedName>
        <fullName evidence="1">HTH rpiR-type domain-containing protein</fullName>
    </recommendedName>
</protein>
<dbReference type="RefSeq" id="WP_010756229.1">
    <property type="nucleotide sequence ID" value="NZ_ASWD01000002.1"/>
</dbReference>
<reference evidence="2 3" key="1">
    <citation type="submission" date="2013-02" db="EMBL/GenBank/DDBJ databases">
        <title>The Genome Sequence of Enterococcus pallens BAA-351.</title>
        <authorList>
            <consortium name="The Broad Institute Genome Sequencing Platform"/>
            <consortium name="The Broad Institute Genome Sequencing Center for Infectious Disease"/>
            <person name="Earl A.M."/>
            <person name="Gilmore M.S."/>
            <person name="Lebreton F."/>
            <person name="Walker B."/>
            <person name="Young S.K."/>
            <person name="Zeng Q."/>
            <person name="Gargeya S."/>
            <person name="Fitzgerald M."/>
            <person name="Haas B."/>
            <person name="Abouelleil A."/>
            <person name="Alvarado L."/>
            <person name="Arachchi H.M."/>
            <person name="Berlin A.M."/>
            <person name="Chapman S.B."/>
            <person name="Dewar J."/>
            <person name="Goldberg J."/>
            <person name="Griggs A."/>
            <person name="Gujja S."/>
            <person name="Hansen M."/>
            <person name="Howarth C."/>
            <person name="Imamovic A."/>
            <person name="Larimer J."/>
            <person name="McCowan C."/>
            <person name="Murphy C."/>
            <person name="Neiman D."/>
            <person name="Pearson M."/>
            <person name="Priest M."/>
            <person name="Roberts A."/>
            <person name="Saif S."/>
            <person name="Shea T."/>
            <person name="Sisk P."/>
            <person name="Sykes S."/>
            <person name="Wortman J."/>
            <person name="Nusbaum C."/>
            <person name="Birren B."/>
        </authorList>
    </citation>
    <scope>NUCLEOTIDE SEQUENCE [LARGE SCALE GENOMIC DNA]</scope>
    <source>
        <strain evidence="2 3">ATCC BAA-351</strain>
    </source>
</reference>
<accession>R2QFE9</accession>
<organism evidence="2 3">
    <name type="scientific">Enterococcus pallens ATCC BAA-351</name>
    <dbReference type="NCBI Taxonomy" id="1158607"/>
    <lineage>
        <taxon>Bacteria</taxon>
        <taxon>Bacillati</taxon>
        <taxon>Bacillota</taxon>
        <taxon>Bacilli</taxon>
        <taxon>Lactobacillales</taxon>
        <taxon>Enterococcaceae</taxon>
        <taxon>Enterococcus</taxon>
    </lineage>
</organism>
<dbReference type="InterPro" id="IPR047640">
    <property type="entry name" value="RpiR-like"/>
</dbReference>
<dbReference type="InterPro" id="IPR046348">
    <property type="entry name" value="SIS_dom_sf"/>
</dbReference>
<dbReference type="STRING" id="160454.RV10_GL002284"/>
<dbReference type="Gene3D" id="3.40.50.10490">
    <property type="entry name" value="Glucose-6-phosphate isomerase like protein, domain 1"/>
    <property type="match status" value="1"/>
</dbReference>